<dbReference type="AlphaFoldDB" id="A0A382EGD0"/>
<keyword evidence="1" id="KW-1133">Transmembrane helix</keyword>
<organism evidence="2">
    <name type="scientific">marine metagenome</name>
    <dbReference type="NCBI Taxonomy" id="408172"/>
    <lineage>
        <taxon>unclassified sequences</taxon>
        <taxon>metagenomes</taxon>
        <taxon>ecological metagenomes</taxon>
    </lineage>
</organism>
<proteinExistence type="predicted"/>
<evidence type="ECO:0000256" key="1">
    <source>
        <dbReference type="SAM" id="Phobius"/>
    </source>
</evidence>
<dbReference type="EMBL" id="UINC01044038">
    <property type="protein sequence ID" value="SVB48927.1"/>
    <property type="molecule type" value="Genomic_DNA"/>
</dbReference>
<gene>
    <name evidence="2" type="ORF">METZ01_LOCUS201781</name>
</gene>
<reference evidence="2" key="1">
    <citation type="submission" date="2018-05" db="EMBL/GenBank/DDBJ databases">
        <authorList>
            <person name="Lanie J.A."/>
            <person name="Ng W.-L."/>
            <person name="Kazmierczak K.M."/>
            <person name="Andrzejewski T.M."/>
            <person name="Davidsen T.M."/>
            <person name="Wayne K.J."/>
            <person name="Tettelin H."/>
            <person name="Glass J.I."/>
            <person name="Rusch D."/>
            <person name="Podicherti R."/>
            <person name="Tsui H.-C.T."/>
            <person name="Winkler M.E."/>
        </authorList>
    </citation>
    <scope>NUCLEOTIDE SEQUENCE</scope>
</reference>
<name>A0A382EGD0_9ZZZZ</name>
<sequence>MGIFIQRLIRWMPLILFVLLLMVDRDNAYHVSGYLILLFSYTGILILKILYAKEQWHKEFDGNALGRNSSIEKMSDFQKELNVKNETHTES</sequence>
<protein>
    <submittedName>
        <fullName evidence="2">Uncharacterized protein</fullName>
    </submittedName>
</protein>
<keyword evidence="1" id="KW-0812">Transmembrane</keyword>
<keyword evidence="1" id="KW-0472">Membrane</keyword>
<evidence type="ECO:0000313" key="2">
    <source>
        <dbReference type="EMBL" id="SVB48927.1"/>
    </source>
</evidence>
<feature type="transmembrane region" description="Helical" evidence="1">
    <location>
        <begin position="29"/>
        <end position="51"/>
    </location>
</feature>
<accession>A0A382EGD0</accession>
<feature type="transmembrane region" description="Helical" evidence="1">
    <location>
        <begin position="7"/>
        <end position="23"/>
    </location>
</feature>